<proteinExistence type="predicted"/>
<sequence>MNDLTPRGWKLQEIHYISLDGWQTKHGERPMLRTTALNYSTMGRGLLELMRAIRVLEISDERDRIYSLLGHPSASYPTKTTIVLADYSIDLDILYIRFAKRWLGRTKNLNIISSVHHTGNSLDTEFPSWVPRWDVPGPCTSLDHPTLRNHAFNPQFSMIRDKLRVRGVVLDEIDYCSPIFPEEDDGNSWLEYSTRIWDTLMEWELVDGYGSDTLQAYLETLSADAPEDGPLFQASDRAAFGFELLSRSNRRPNIPESLYTVWKKNS</sequence>
<reference evidence="1 2" key="1">
    <citation type="submission" date="2013-03" db="EMBL/GenBank/DDBJ databases">
        <title>The Genome Sequence of Cladophialophora psammophila CBS 110553.</title>
        <authorList>
            <consortium name="The Broad Institute Genomics Platform"/>
            <person name="Cuomo C."/>
            <person name="de Hoog S."/>
            <person name="Gorbushina A."/>
            <person name="Walker B."/>
            <person name="Young S.K."/>
            <person name="Zeng Q."/>
            <person name="Gargeya S."/>
            <person name="Fitzgerald M."/>
            <person name="Haas B."/>
            <person name="Abouelleil A."/>
            <person name="Allen A.W."/>
            <person name="Alvarado L."/>
            <person name="Arachchi H.M."/>
            <person name="Berlin A.M."/>
            <person name="Chapman S.B."/>
            <person name="Gainer-Dewar J."/>
            <person name="Goldberg J."/>
            <person name="Griggs A."/>
            <person name="Gujja S."/>
            <person name="Hansen M."/>
            <person name="Howarth C."/>
            <person name="Imamovic A."/>
            <person name="Ireland A."/>
            <person name="Larimer J."/>
            <person name="McCowan C."/>
            <person name="Murphy C."/>
            <person name="Pearson M."/>
            <person name="Poon T.W."/>
            <person name="Priest M."/>
            <person name="Roberts A."/>
            <person name="Saif S."/>
            <person name="Shea T."/>
            <person name="Sisk P."/>
            <person name="Sykes S."/>
            <person name="Wortman J."/>
            <person name="Nusbaum C."/>
            <person name="Birren B."/>
        </authorList>
    </citation>
    <scope>NUCLEOTIDE SEQUENCE [LARGE SCALE GENOMIC DNA]</scope>
    <source>
        <strain evidence="1 2">CBS 110553</strain>
    </source>
</reference>
<comment type="caution">
    <text evidence="1">The sequence shown here is derived from an EMBL/GenBank/DDBJ whole genome shotgun (WGS) entry which is preliminary data.</text>
</comment>
<dbReference type="AlphaFoldDB" id="W9WFM6"/>
<dbReference type="EMBL" id="AMGX01000018">
    <property type="protein sequence ID" value="EXJ66897.1"/>
    <property type="molecule type" value="Genomic_DNA"/>
</dbReference>
<dbReference type="RefSeq" id="XP_007748860.1">
    <property type="nucleotide sequence ID" value="XM_007750670.1"/>
</dbReference>
<evidence type="ECO:0000313" key="1">
    <source>
        <dbReference type="EMBL" id="EXJ66897.1"/>
    </source>
</evidence>
<name>W9WFM6_9EURO</name>
<dbReference type="GeneID" id="19194787"/>
<dbReference type="OrthoDB" id="5386682at2759"/>
<dbReference type="Proteomes" id="UP000019471">
    <property type="component" value="Unassembled WGS sequence"/>
</dbReference>
<protein>
    <submittedName>
        <fullName evidence="1">Uncharacterized protein</fullName>
    </submittedName>
</protein>
<dbReference type="STRING" id="1182543.W9WFM6"/>
<dbReference type="PANTHER" id="PTHR24148:SF64">
    <property type="entry name" value="HETEROKARYON INCOMPATIBILITY DOMAIN-CONTAINING PROTEIN"/>
    <property type="match status" value="1"/>
</dbReference>
<dbReference type="HOGENOM" id="CLU_1045878_0_0_1"/>
<accession>W9WFM6</accession>
<dbReference type="InterPro" id="IPR052895">
    <property type="entry name" value="HetReg/Transcr_Mod"/>
</dbReference>
<organism evidence="1 2">
    <name type="scientific">Cladophialophora psammophila CBS 110553</name>
    <dbReference type="NCBI Taxonomy" id="1182543"/>
    <lineage>
        <taxon>Eukaryota</taxon>
        <taxon>Fungi</taxon>
        <taxon>Dikarya</taxon>
        <taxon>Ascomycota</taxon>
        <taxon>Pezizomycotina</taxon>
        <taxon>Eurotiomycetes</taxon>
        <taxon>Chaetothyriomycetidae</taxon>
        <taxon>Chaetothyriales</taxon>
        <taxon>Herpotrichiellaceae</taxon>
        <taxon>Cladophialophora</taxon>
    </lineage>
</organism>
<keyword evidence="2" id="KW-1185">Reference proteome</keyword>
<gene>
    <name evidence="1" type="ORF">A1O5_10092</name>
</gene>
<evidence type="ECO:0000313" key="2">
    <source>
        <dbReference type="Proteomes" id="UP000019471"/>
    </source>
</evidence>
<dbReference type="PANTHER" id="PTHR24148">
    <property type="entry name" value="ANKYRIN REPEAT DOMAIN-CONTAINING PROTEIN 39 HOMOLOG-RELATED"/>
    <property type="match status" value="1"/>
</dbReference>